<feature type="chain" id="PRO_5020230004" evidence="1">
    <location>
        <begin position="26"/>
        <end position="364"/>
    </location>
</feature>
<gene>
    <name evidence="2" type="ORF">FAP39_08550</name>
</gene>
<sequence length="364" mass="39497">MNITRIVTASFLATALVGPATLVSAETKSWVYGHINLGVASVNDGVGTNAELVDNGHSPSRIGYWVESRQKQSTLRFNFETALGLRSSTKVSQTNTPDAWDWKRTDIRKIDLSWEMDQWGTISVGQGSTAVDGVVQADLSGTSLVTYESVGDAAAGYQFRTSAGALSGITVGSASRSFDGARKGRIRYDTPVFGGGFQVSGSFGREILKAGVDDDYYDLALTYKRTLGDFKVDGRVGYGVVDQNGSDVNLRAGSFSMLHQPSGMNLTLATGSENGDRNNYYAKVGIIRNWFAPGTTAMSLDIFEAEEKVSVGDRSTTVGFGVVQKFDAQKVEAYFGMRKYDYGDTSATDYQDVYSYMIGARWKF</sequence>
<dbReference type="AlphaFoldDB" id="A0A4U7N6B5"/>
<proteinExistence type="predicted"/>
<evidence type="ECO:0000313" key="2">
    <source>
        <dbReference type="EMBL" id="TKZ20856.1"/>
    </source>
</evidence>
<feature type="signal peptide" evidence="1">
    <location>
        <begin position="1"/>
        <end position="25"/>
    </location>
</feature>
<dbReference type="OrthoDB" id="974738at2"/>
<protein>
    <submittedName>
        <fullName evidence="2">Porin</fullName>
    </submittedName>
</protein>
<name>A0A4U7N6B5_9RHOB</name>
<dbReference type="SUPFAM" id="SSF56935">
    <property type="entry name" value="Porins"/>
    <property type="match status" value="1"/>
</dbReference>
<keyword evidence="3" id="KW-1185">Reference proteome</keyword>
<evidence type="ECO:0000313" key="3">
    <source>
        <dbReference type="Proteomes" id="UP000306575"/>
    </source>
</evidence>
<organism evidence="2 3">
    <name type="scientific">Shimia litoralis</name>
    <dbReference type="NCBI Taxonomy" id="420403"/>
    <lineage>
        <taxon>Bacteria</taxon>
        <taxon>Pseudomonadati</taxon>
        <taxon>Pseudomonadota</taxon>
        <taxon>Alphaproteobacteria</taxon>
        <taxon>Rhodobacterales</taxon>
        <taxon>Roseobacteraceae</taxon>
    </lineage>
</organism>
<dbReference type="RefSeq" id="WP_138015985.1">
    <property type="nucleotide sequence ID" value="NZ_SULI01000008.1"/>
</dbReference>
<dbReference type="EMBL" id="SULI01000008">
    <property type="protein sequence ID" value="TKZ20856.1"/>
    <property type="molecule type" value="Genomic_DNA"/>
</dbReference>
<evidence type="ECO:0000256" key="1">
    <source>
        <dbReference type="SAM" id="SignalP"/>
    </source>
</evidence>
<accession>A0A4U7N6B5</accession>
<comment type="caution">
    <text evidence="2">The sequence shown here is derived from an EMBL/GenBank/DDBJ whole genome shotgun (WGS) entry which is preliminary data.</text>
</comment>
<keyword evidence="1" id="KW-0732">Signal</keyword>
<reference evidence="2 3" key="1">
    <citation type="submission" date="2019-04" db="EMBL/GenBank/DDBJ databases">
        <title>Genome sequence of Pelagicola litoralis CL-ES2.</title>
        <authorList>
            <person name="Cao J."/>
        </authorList>
    </citation>
    <scope>NUCLEOTIDE SEQUENCE [LARGE SCALE GENOMIC DNA]</scope>
    <source>
        <strain evidence="2 3">CL-ES2</strain>
    </source>
</reference>
<dbReference type="Proteomes" id="UP000306575">
    <property type="component" value="Unassembled WGS sequence"/>
</dbReference>